<feature type="compositionally biased region" description="Polar residues" evidence="5">
    <location>
        <begin position="400"/>
        <end position="411"/>
    </location>
</feature>
<protein>
    <submittedName>
        <fullName evidence="7">Site-specific integrase</fullName>
    </submittedName>
</protein>
<keyword evidence="8" id="KW-1185">Reference proteome</keyword>
<dbReference type="RefSeq" id="WP_345334503.1">
    <property type="nucleotide sequence ID" value="NZ_BAABJZ010000016.1"/>
</dbReference>
<dbReference type="InterPro" id="IPR038488">
    <property type="entry name" value="Integrase_DNA-bd_sf"/>
</dbReference>
<dbReference type="InterPro" id="IPR002104">
    <property type="entry name" value="Integrase_catalytic"/>
</dbReference>
<keyword evidence="2" id="KW-0229">DNA integration</keyword>
<dbReference type="Gene3D" id="1.10.443.10">
    <property type="entry name" value="Intergrase catalytic core"/>
    <property type="match status" value="1"/>
</dbReference>
<dbReference type="InterPro" id="IPR050808">
    <property type="entry name" value="Phage_Integrase"/>
</dbReference>
<accession>A0ABP9ELG4</accession>
<comment type="similarity">
    <text evidence="1">Belongs to the 'phage' integrase family.</text>
</comment>
<evidence type="ECO:0000256" key="1">
    <source>
        <dbReference type="ARBA" id="ARBA00008857"/>
    </source>
</evidence>
<evidence type="ECO:0000313" key="7">
    <source>
        <dbReference type="EMBL" id="GAA4879984.1"/>
    </source>
</evidence>
<evidence type="ECO:0000313" key="8">
    <source>
        <dbReference type="Proteomes" id="UP001499988"/>
    </source>
</evidence>
<evidence type="ECO:0000256" key="2">
    <source>
        <dbReference type="ARBA" id="ARBA00022908"/>
    </source>
</evidence>
<dbReference type="Pfam" id="PF00589">
    <property type="entry name" value="Phage_integrase"/>
    <property type="match status" value="1"/>
</dbReference>
<evidence type="ECO:0000256" key="5">
    <source>
        <dbReference type="SAM" id="MobiDB-lite"/>
    </source>
</evidence>
<dbReference type="PANTHER" id="PTHR30629:SF6">
    <property type="entry name" value="PROPHAGE INTEGRASE INTA-RELATED"/>
    <property type="match status" value="1"/>
</dbReference>
<evidence type="ECO:0000256" key="4">
    <source>
        <dbReference type="ARBA" id="ARBA00023172"/>
    </source>
</evidence>
<dbReference type="Proteomes" id="UP001499988">
    <property type="component" value="Unassembled WGS sequence"/>
</dbReference>
<keyword evidence="3" id="KW-0238">DNA-binding</keyword>
<dbReference type="InterPro" id="IPR013762">
    <property type="entry name" value="Integrase-like_cat_sf"/>
</dbReference>
<sequence>MSTLTGRLSEASIKRAMADATVTALTDPRYPLTLRPHRARRSASWYLVLNQQGKTRRFKLGSWPALTVAAVLDELPSLIAMFAKGEQPNLNDWTTVGQLLRWYRDRALVDRSLSDKRRTNIKSSVDKHLLPALGAERIDELSHALVDTEYFLPMQSRYGLGTVRAHFAVLKRAFRQADKLQLLARNPLASLVFSDFTDGQIRAKASRLKSGDLPRLMAQLARATHEGQTLCGVMLALGTRIGETRQLRWRHLDEASGLLVIPAELTKSDREHRLPVTPYLTSILQAHRLWQERMLAYYGPFLFPRRSATSRLPLTETQANDLVRCVSGGEWTAHDLRKLARTSWADLGVDYHVAESLLNHALSKLDQAYIHSYVEEQKRLALTQWHTHLIAISRGADSDTMPTPTENSIPPQSAPLLG</sequence>
<feature type="region of interest" description="Disordered" evidence="5">
    <location>
        <begin position="396"/>
        <end position="418"/>
    </location>
</feature>
<evidence type="ECO:0000256" key="3">
    <source>
        <dbReference type="ARBA" id="ARBA00023125"/>
    </source>
</evidence>
<dbReference type="SUPFAM" id="SSF56349">
    <property type="entry name" value="DNA breaking-rejoining enzymes"/>
    <property type="match status" value="1"/>
</dbReference>
<reference evidence="8" key="1">
    <citation type="journal article" date="2019" name="Int. J. Syst. Evol. Microbiol.">
        <title>The Global Catalogue of Microorganisms (GCM) 10K type strain sequencing project: providing services to taxonomists for standard genome sequencing and annotation.</title>
        <authorList>
            <consortium name="The Broad Institute Genomics Platform"/>
            <consortium name="The Broad Institute Genome Sequencing Center for Infectious Disease"/>
            <person name="Wu L."/>
            <person name="Ma J."/>
        </authorList>
    </citation>
    <scope>NUCLEOTIDE SEQUENCE [LARGE SCALE GENOMIC DNA]</scope>
    <source>
        <strain evidence="8">JCM 18401</strain>
    </source>
</reference>
<dbReference type="PROSITE" id="PS51898">
    <property type="entry name" value="TYR_RECOMBINASE"/>
    <property type="match status" value="1"/>
</dbReference>
<feature type="domain" description="Tyr recombinase" evidence="6">
    <location>
        <begin position="203"/>
        <end position="382"/>
    </location>
</feature>
<dbReference type="CDD" id="cd00801">
    <property type="entry name" value="INT_P4_C"/>
    <property type="match status" value="1"/>
</dbReference>
<dbReference type="Gene3D" id="3.30.160.390">
    <property type="entry name" value="Integrase, DNA-binding domain"/>
    <property type="match status" value="1"/>
</dbReference>
<dbReference type="PANTHER" id="PTHR30629">
    <property type="entry name" value="PROPHAGE INTEGRASE"/>
    <property type="match status" value="1"/>
</dbReference>
<keyword evidence="4" id="KW-0233">DNA recombination</keyword>
<comment type="caution">
    <text evidence="7">The sequence shown here is derived from an EMBL/GenBank/DDBJ whole genome shotgun (WGS) entry which is preliminary data.</text>
</comment>
<organism evidence="7 8">
    <name type="scientific">Ferrimonas pelagia</name>
    <dbReference type="NCBI Taxonomy" id="1177826"/>
    <lineage>
        <taxon>Bacteria</taxon>
        <taxon>Pseudomonadati</taxon>
        <taxon>Pseudomonadota</taxon>
        <taxon>Gammaproteobacteria</taxon>
        <taxon>Alteromonadales</taxon>
        <taxon>Ferrimonadaceae</taxon>
        <taxon>Ferrimonas</taxon>
    </lineage>
</organism>
<name>A0ABP9ELG4_9GAMM</name>
<dbReference type="InterPro" id="IPR011010">
    <property type="entry name" value="DNA_brk_join_enz"/>
</dbReference>
<dbReference type="Gene3D" id="1.10.150.130">
    <property type="match status" value="1"/>
</dbReference>
<proteinExistence type="inferred from homology"/>
<gene>
    <name evidence="7" type="ORF">GCM10023333_12630</name>
</gene>
<evidence type="ECO:0000259" key="6">
    <source>
        <dbReference type="PROSITE" id="PS51898"/>
    </source>
</evidence>
<dbReference type="EMBL" id="BAABJZ010000016">
    <property type="protein sequence ID" value="GAA4879984.1"/>
    <property type="molecule type" value="Genomic_DNA"/>
</dbReference>
<dbReference type="InterPro" id="IPR010998">
    <property type="entry name" value="Integrase_recombinase_N"/>
</dbReference>